<protein>
    <recommendedName>
        <fullName evidence="4">Glycosyltransferase RgtA/B/C/D-like domain-containing protein</fullName>
    </recommendedName>
</protein>
<feature type="transmembrane region" description="Helical" evidence="1">
    <location>
        <begin position="234"/>
        <end position="256"/>
    </location>
</feature>
<keyword evidence="1" id="KW-0812">Transmembrane</keyword>
<evidence type="ECO:0000313" key="3">
    <source>
        <dbReference type="Proteomes" id="UP000177698"/>
    </source>
</evidence>
<evidence type="ECO:0008006" key="4">
    <source>
        <dbReference type="Google" id="ProtNLM"/>
    </source>
</evidence>
<dbReference type="Proteomes" id="UP000177698">
    <property type="component" value="Unassembled WGS sequence"/>
</dbReference>
<dbReference type="EMBL" id="MGAG01000011">
    <property type="protein sequence ID" value="OGK41528.1"/>
    <property type="molecule type" value="Genomic_DNA"/>
</dbReference>
<feature type="transmembrane region" description="Helical" evidence="1">
    <location>
        <begin position="161"/>
        <end position="183"/>
    </location>
</feature>
<evidence type="ECO:0000313" key="2">
    <source>
        <dbReference type="EMBL" id="OGK41528.1"/>
    </source>
</evidence>
<dbReference type="AlphaFoldDB" id="A0A1F7IDU3"/>
<evidence type="ECO:0000256" key="1">
    <source>
        <dbReference type="SAM" id="Phobius"/>
    </source>
</evidence>
<accession>A0A1F7IDU3</accession>
<feature type="transmembrane region" description="Helical" evidence="1">
    <location>
        <begin position="268"/>
        <end position="296"/>
    </location>
</feature>
<proteinExistence type="predicted"/>
<feature type="transmembrane region" description="Helical" evidence="1">
    <location>
        <begin position="12"/>
        <end position="33"/>
    </location>
</feature>
<name>A0A1F7IDU3_9BACT</name>
<feature type="transmembrane region" description="Helical" evidence="1">
    <location>
        <begin position="87"/>
        <end position="106"/>
    </location>
</feature>
<feature type="transmembrane region" description="Helical" evidence="1">
    <location>
        <begin position="118"/>
        <end position="141"/>
    </location>
</feature>
<sequence length="495" mass="57787">MELSKRGFILKLISLLLLIIYATVFLIRAKIYLDSDFGWGLRLGEIILKSGFPTSDPFSYTMPSYAYADHEWLIHIGMAKLYSLTGYTGLALIFTLIAIGAILVVVWNSDFRFMPIQILFAGLVLLSYFGIRSQVITWLFFAVLCRSILDKKWWDKYKFFLPLLFLFWANLHGGFIIGLIVLVVITIKRRKIPEILILLISILVTLVNPYGLGLWKEVWIFVKDPYIRFFILEWRSIVFAITSVELLSVAYCWAFILHYRKKYEKHEILLAVLLFLAAFSSTRNFPLFLIYALILIRKGIANFMSDIAVNRLRISRFKTFWIIFFALTSFLALIQLWGDYEAGKSLSEDSYYPRLAVNYLTNHLPKGQIFSSYDWGGYLIWKLPQKRVFIDGRMSSMRQKNRAGESDYIFGEYMSLITSKTSLVKVFEKYKVDTVLLPRSWKDEKSKDIMQIYVSKFIKKLKNNNFKEIYQDRVAIIFTKKIPSSTAASWEEESE</sequence>
<dbReference type="STRING" id="1802056.A2954_00815"/>
<reference evidence="2 3" key="1">
    <citation type="journal article" date="2016" name="Nat. Commun.">
        <title>Thousands of microbial genomes shed light on interconnected biogeochemical processes in an aquifer system.</title>
        <authorList>
            <person name="Anantharaman K."/>
            <person name="Brown C.T."/>
            <person name="Hug L.A."/>
            <person name="Sharon I."/>
            <person name="Castelle C.J."/>
            <person name="Probst A.J."/>
            <person name="Thomas B.C."/>
            <person name="Singh A."/>
            <person name="Wilkins M.J."/>
            <person name="Karaoz U."/>
            <person name="Brodie E.L."/>
            <person name="Williams K.H."/>
            <person name="Hubbard S.S."/>
            <person name="Banfield J.F."/>
        </authorList>
    </citation>
    <scope>NUCLEOTIDE SEQUENCE [LARGE SCALE GENOMIC DNA]</scope>
</reference>
<keyword evidence="1" id="KW-1133">Transmembrane helix</keyword>
<gene>
    <name evidence="2" type="ORF">A2954_00815</name>
</gene>
<keyword evidence="1" id="KW-0472">Membrane</keyword>
<feature type="transmembrane region" description="Helical" evidence="1">
    <location>
        <begin position="195"/>
        <end position="214"/>
    </location>
</feature>
<organism evidence="2 3">
    <name type="scientific">Candidatus Roizmanbacteria bacterium RIFCSPLOWO2_01_FULL_37_12</name>
    <dbReference type="NCBI Taxonomy" id="1802056"/>
    <lineage>
        <taxon>Bacteria</taxon>
        <taxon>Candidatus Roizmaniibacteriota</taxon>
    </lineage>
</organism>
<comment type="caution">
    <text evidence="2">The sequence shown here is derived from an EMBL/GenBank/DDBJ whole genome shotgun (WGS) entry which is preliminary data.</text>
</comment>
<feature type="transmembrane region" description="Helical" evidence="1">
    <location>
        <begin position="319"/>
        <end position="338"/>
    </location>
</feature>